<comment type="caution">
    <text evidence="2">The sequence shown here is derived from an EMBL/GenBank/DDBJ whole genome shotgun (WGS) entry which is preliminary data.</text>
</comment>
<dbReference type="EMBL" id="JQCB01000008">
    <property type="protein sequence ID" value="KRN95493.1"/>
    <property type="molecule type" value="Genomic_DNA"/>
</dbReference>
<dbReference type="EMBL" id="BJUD01000063">
    <property type="protein sequence ID" value="GEK29511.1"/>
    <property type="molecule type" value="Genomic_DNA"/>
</dbReference>
<dbReference type="Proteomes" id="UP000051139">
    <property type="component" value="Unassembled WGS sequence"/>
</dbReference>
<gene>
    <name evidence="2" type="ORF">IV55_GL001955</name>
    <name evidence="1" type="ORF">LSI01_18220</name>
</gene>
<evidence type="ECO:0008006" key="5">
    <source>
        <dbReference type="Google" id="ProtNLM"/>
    </source>
</evidence>
<reference evidence="2 3" key="1">
    <citation type="journal article" date="2015" name="Genome Announc.">
        <title>Expanding the biotechnology potential of lactobacilli through comparative genomics of 213 strains and associated genera.</title>
        <authorList>
            <person name="Sun Z."/>
            <person name="Harris H.M."/>
            <person name="McCann A."/>
            <person name="Guo C."/>
            <person name="Argimon S."/>
            <person name="Zhang W."/>
            <person name="Yang X."/>
            <person name="Jeffery I.B."/>
            <person name="Cooney J.C."/>
            <person name="Kagawa T.F."/>
            <person name="Liu W."/>
            <person name="Song Y."/>
            <person name="Salvetti E."/>
            <person name="Wrobel A."/>
            <person name="Rasinkangas P."/>
            <person name="Parkhill J."/>
            <person name="Rea M.C."/>
            <person name="O'Sullivan O."/>
            <person name="Ritari J."/>
            <person name="Douillard F.P."/>
            <person name="Paul Ross R."/>
            <person name="Yang R."/>
            <person name="Briner A.E."/>
            <person name="Felis G.E."/>
            <person name="de Vos W.M."/>
            <person name="Barrangou R."/>
            <person name="Klaenhammer T.R."/>
            <person name="Caufield P.W."/>
            <person name="Cui Y."/>
            <person name="Zhang H."/>
            <person name="O'Toole P.W."/>
        </authorList>
    </citation>
    <scope>NUCLEOTIDE SEQUENCE [LARGE SCALE GENOMIC DNA]</scope>
    <source>
        <strain evidence="2 3">DSM 22696</strain>
    </source>
</reference>
<evidence type="ECO:0000313" key="4">
    <source>
        <dbReference type="Proteomes" id="UP000321429"/>
    </source>
</evidence>
<organism evidence="2 3">
    <name type="scientific">Furfurilactobacillus siliginis</name>
    <dbReference type="NCBI Taxonomy" id="348151"/>
    <lineage>
        <taxon>Bacteria</taxon>
        <taxon>Bacillati</taxon>
        <taxon>Bacillota</taxon>
        <taxon>Bacilli</taxon>
        <taxon>Lactobacillales</taxon>
        <taxon>Lactobacillaceae</taxon>
        <taxon>Furfurilactobacillus</taxon>
    </lineage>
</organism>
<proteinExistence type="predicted"/>
<accession>A0A0R2L6F7</accession>
<dbReference type="PIRSF" id="PIRSF034303">
    <property type="entry name" value="DUF1694"/>
    <property type="match status" value="1"/>
</dbReference>
<dbReference type="RefSeq" id="WP_057810685.1">
    <property type="nucleotide sequence ID" value="NZ_BJUD01000063.1"/>
</dbReference>
<evidence type="ECO:0000313" key="1">
    <source>
        <dbReference type="EMBL" id="GEK29511.1"/>
    </source>
</evidence>
<keyword evidence="3" id="KW-1185">Reference proteome</keyword>
<dbReference type="InterPro" id="IPR029064">
    <property type="entry name" value="Ribosomal_eL30-like_sf"/>
</dbReference>
<dbReference type="PATRIC" id="fig|348151.3.peg.2008"/>
<dbReference type="SUPFAM" id="SSF160515">
    <property type="entry name" value="YueI-like"/>
    <property type="match status" value="1"/>
</dbReference>
<evidence type="ECO:0000313" key="3">
    <source>
        <dbReference type="Proteomes" id="UP000051139"/>
    </source>
</evidence>
<dbReference type="OrthoDB" id="95278at2"/>
<reference evidence="1 4" key="2">
    <citation type="submission" date="2019-07" db="EMBL/GenBank/DDBJ databases">
        <title>Whole genome shotgun sequence of Lactobacillus siliginis NBRC 101315.</title>
        <authorList>
            <person name="Hosoyama A."/>
            <person name="Uohara A."/>
            <person name="Ohji S."/>
            <person name="Ichikawa N."/>
        </authorList>
    </citation>
    <scope>NUCLEOTIDE SEQUENCE [LARGE SCALE GENOMIC DNA]</scope>
    <source>
        <strain evidence="1 4">NBRC 101315</strain>
    </source>
</reference>
<evidence type="ECO:0000313" key="2">
    <source>
        <dbReference type="EMBL" id="KRN95493.1"/>
    </source>
</evidence>
<sequence>MADNQGNSDPNQRLENAVYGAPKINPDEQRHYLGTFRERVTFSMTVAQLRSDDYLTAFATELDQQGEEKTTVFLNGNLGQETLSPYIRVATMHAASFTIKNDPTFKTDDQDLALVVAAKTAVDVDHINVAQKYPTTKANSEPTVQPKQGFWKSLFGKH</sequence>
<dbReference type="Proteomes" id="UP000321429">
    <property type="component" value="Unassembled WGS sequence"/>
</dbReference>
<name>A0A0R2L6F7_9LACO</name>
<dbReference type="Gene3D" id="3.30.1330.30">
    <property type="match status" value="1"/>
</dbReference>
<dbReference type="AlphaFoldDB" id="A0A0R2L6F7"/>
<dbReference type="STRING" id="348151.IV55_GL001955"/>
<dbReference type="Pfam" id="PF07997">
    <property type="entry name" value="DUF1694"/>
    <property type="match status" value="1"/>
</dbReference>
<dbReference type="InterPro" id="IPR012543">
    <property type="entry name" value="DUF1694"/>
</dbReference>
<protein>
    <recommendedName>
        <fullName evidence="5">DUF1694 domain-containing protein</fullName>
    </recommendedName>
</protein>